<evidence type="ECO:0000313" key="2">
    <source>
        <dbReference type="EMBL" id="EWS72885.1"/>
    </source>
</evidence>
<evidence type="ECO:0000313" key="3">
    <source>
        <dbReference type="Proteomes" id="UP000009168"/>
    </source>
</evidence>
<dbReference type="GeneID" id="24441465"/>
<dbReference type="AlphaFoldDB" id="W7X135"/>
<keyword evidence="1 2" id="KW-0812">Transmembrane</keyword>
<dbReference type="EMBL" id="GG662566">
    <property type="protein sequence ID" value="EWS72885.1"/>
    <property type="molecule type" value="Genomic_DNA"/>
</dbReference>
<reference evidence="3" key="1">
    <citation type="journal article" date="2006" name="PLoS Biol.">
        <title>Macronuclear genome sequence of the ciliate Tetrahymena thermophila, a model eukaryote.</title>
        <authorList>
            <person name="Eisen J.A."/>
            <person name="Coyne R.S."/>
            <person name="Wu M."/>
            <person name="Wu D."/>
            <person name="Thiagarajan M."/>
            <person name="Wortman J.R."/>
            <person name="Badger J.H."/>
            <person name="Ren Q."/>
            <person name="Amedeo P."/>
            <person name="Jones K.M."/>
            <person name="Tallon L.J."/>
            <person name="Delcher A.L."/>
            <person name="Salzberg S.L."/>
            <person name="Silva J.C."/>
            <person name="Haas B.J."/>
            <person name="Majoros W.H."/>
            <person name="Farzad M."/>
            <person name="Carlton J.M."/>
            <person name="Smith R.K. Jr."/>
            <person name="Garg J."/>
            <person name="Pearlman R.E."/>
            <person name="Karrer K.M."/>
            <person name="Sun L."/>
            <person name="Manning G."/>
            <person name="Elde N.C."/>
            <person name="Turkewitz A.P."/>
            <person name="Asai D.J."/>
            <person name="Wilkes D.E."/>
            <person name="Wang Y."/>
            <person name="Cai H."/>
            <person name="Collins K."/>
            <person name="Stewart B.A."/>
            <person name="Lee S.R."/>
            <person name="Wilamowska K."/>
            <person name="Weinberg Z."/>
            <person name="Ruzzo W.L."/>
            <person name="Wloga D."/>
            <person name="Gaertig J."/>
            <person name="Frankel J."/>
            <person name="Tsao C.-C."/>
            <person name="Gorovsky M.A."/>
            <person name="Keeling P.J."/>
            <person name="Waller R.F."/>
            <person name="Patron N.J."/>
            <person name="Cherry J.M."/>
            <person name="Stover N.A."/>
            <person name="Krieger C.J."/>
            <person name="del Toro C."/>
            <person name="Ryder H.F."/>
            <person name="Williamson S.C."/>
            <person name="Barbeau R.A."/>
            <person name="Hamilton E.P."/>
            <person name="Orias E."/>
        </authorList>
    </citation>
    <scope>NUCLEOTIDE SEQUENCE [LARGE SCALE GENOMIC DNA]</scope>
    <source>
        <strain evidence="3">SB210</strain>
    </source>
</reference>
<name>W7X135_TETTS</name>
<keyword evidence="1" id="KW-1133">Transmembrane helix</keyword>
<gene>
    <name evidence="2" type="ORF">TTHERM_001027729</name>
</gene>
<organism evidence="2 3">
    <name type="scientific">Tetrahymena thermophila (strain SB210)</name>
    <dbReference type="NCBI Taxonomy" id="312017"/>
    <lineage>
        <taxon>Eukaryota</taxon>
        <taxon>Sar</taxon>
        <taxon>Alveolata</taxon>
        <taxon>Ciliophora</taxon>
        <taxon>Intramacronucleata</taxon>
        <taxon>Oligohymenophorea</taxon>
        <taxon>Hymenostomatida</taxon>
        <taxon>Tetrahymenina</taxon>
        <taxon>Tetrahymenidae</taxon>
        <taxon>Tetrahymena</taxon>
    </lineage>
</organism>
<protein>
    <submittedName>
        <fullName evidence="2">Transmembrane protein, putative</fullName>
    </submittedName>
</protein>
<dbReference type="RefSeq" id="XP_012654582.1">
    <property type="nucleotide sequence ID" value="XM_012799128.1"/>
</dbReference>
<dbReference type="KEGG" id="tet:TTHERM_001027729"/>
<sequence>MKLSTYNEAQQFLQTIQQYFKDSLYLQHSLNYLQKCNLSSLRQMKKSLSFKNKSFRKIRKFLMPKEWGQGNSNSAKQNKFKNKIGENSQIKCIQIGFFIRKTKFNSIKQLKIVGLAVNFFVPNFYCPFFIPLLKKMKSIQY</sequence>
<evidence type="ECO:0000256" key="1">
    <source>
        <dbReference type="SAM" id="Phobius"/>
    </source>
</evidence>
<proteinExistence type="predicted"/>
<keyword evidence="3" id="KW-1185">Reference proteome</keyword>
<keyword evidence="1" id="KW-0472">Membrane</keyword>
<dbReference type="InParanoid" id="W7X135"/>
<dbReference type="Proteomes" id="UP000009168">
    <property type="component" value="Unassembled WGS sequence"/>
</dbReference>
<feature type="transmembrane region" description="Helical" evidence="1">
    <location>
        <begin position="110"/>
        <end position="133"/>
    </location>
</feature>
<accession>W7X135</accession>